<feature type="transmembrane region" description="Helical" evidence="5">
    <location>
        <begin position="67"/>
        <end position="91"/>
    </location>
</feature>
<evidence type="ECO:0000256" key="2">
    <source>
        <dbReference type="ARBA" id="ARBA00022692"/>
    </source>
</evidence>
<feature type="transmembrane region" description="Helical" evidence="5">
    <location>
        <begin position="111"/>
        <end position="131"/>
    </location>
</feature>
<evidence type="ECO:0000259" key="6">
    <source>
        <dbReference type="PROSITE" id="PS50262"/>
    </source>
</evidence>
<feature type="transmembrane region" description="Helical" evidence="5">
    <location>
        <begin position="166"/>
        <end position="190"/>
    </location>
</feature>
<evidence type="ECO:0000256" key="1">
    <source>
        <dbReference type="ARBA" id="ARBA00004370"/>
    </source>
</evidence>
<dbReference type="InterPro" id="IPR019427">
    <property type="entry name" value="7TM_GPCR_serpentine_rcpt_Srw"/>
</dbReference>
<feature type="transmembrane region" description="Helical" evidence="5">
    <location>
        <begin position="262"/>
        <end position="281"/>
    </location>
</feature>
<keyword evidence="2 5" id="KW-0812">Transmembrane</keyword>
<dbReference type="Pfam" id="PF10324">
    <property type="entry name" value="7TM_GPCR_Srw"/>
    <property type="match status" value="1"/>
</dbReference>
<evidence type="ECO:0000313" key="8">
    <source>
        <dbReference type="Proteomes" id="UP001186944"/>
    </source>
</evidence>
<comment type="subcellular location">
    <subcellularLocation>
        <location evidence="1">Membrane</location>
    </subcellularLocation>
</comment>
<reference evidence="7" key="1">
    <citation type="submission" date="2019-08" db="EMBL/GenBank/DDBJ databases">
        <title>The improved chromosome-level genome for the pearl oyster Pinctada fucata martensii using PacBio sequencing and Hi-C.</title>
        <authorList>
            <person name="Zheng Z."/>
        </authorList>
    </citation>
    <scope>NUCLEOTIDE SEQUENCE</scope>
    <source>
        <strain evidence="7">ZZ-2019</strain>
        <tissue evidence="7">Adductor muscle</tissue>
    </source>
</reference>
<keyword evidence="8" id="KW-1185">Reference proteome</keyword>
<comment type="caution">
    <text evidence="7">The sequence shown here is derived from an EMBL/GenBank/DDBJ whole genome shotgun (WGS) entry which is preliminary data.</text>
</comment>
<feature type="transmembrane region" description="Helical" evidence="5">
    <location>
        <begin position="218"/>
        <end position="242"/>
    </location>
</feature>
<feature type="domain" description="G-protein coupled receptors family 1 profile" evidence="6">
    <location>
        <begin position="3"/>
        <end position="278"/>
    </location>
</feature>
<dbReference type="InterPro" id="IPR017452">
    <property type="entry name" value="GPCR_Rhodpsn_7TM"/>
</dbReference>
<dbReference type="InterPro" id="IPR000276">
    <property type="entry name" value="GPCR_Rhodpsn"/>
</dbReference>
<accession>A0AA89BY33</accession>
<name>A0AA89BY33_PINIB</name>
<evidence type="ECO:0000313" key="7">
    <source>
        <dbReference type="EMBL" id="KAK3100789.1"/>
    </source>
</evidence>
<dbReference type="InterPro" id="IPR053219">
    <property type="entry name" value="GPCR_Dmsr-1"/>
</dbReference>
<dbReference type="CDD" id="cd14978">
    <property type="entry name" value="7tmA_FMRFamide_R-like"/>
    <property type="match status" value="1"/>
</dbReference>
<dbReference type="PROSITE" id="PS50262">
    <property type="entry name" value="G_PROTEIN_RECEP_F1_2"/>
    <property type="match status" value="1"/>
</dbReference>
<evidence type="ECO:0000256" key="5">
    <source>
        <dbReference type="SAM" id="Phobius"/>
    </source>
</evidence>
<keyword evidence="3 5" id="KW-1133">Transmembrane helix</keyword>
<dbReference type="Proteomes" id="UP001186944">
    <property type="component" value="Unassembled WGS sequence"/>
</dbReference>
<dbReference type="AlphaFoldDB" id="A0AA89BY33"/>
<evidence type="ECO:0000256" key="4">
    <source>
        <dbReference type="ARBA" id="ARBA00023136"/>
    </source>
</evidence>
<dbReference type="PRINTS" id="PR00237">
    <property type="entry name" value="GPCRRHODOPSN"/>
</dbReference>
<dbReference type="SUPFAM" id="SSF81321">
    <property type="entry name" value="Family A G protein-coupled receptor-like"/>
    <property type="match status" value="1"/>
</dbReference>
<dbReference type="PANTHER" id="PTHR46273:SF4">
    <property type="entry name" value="AT19640P"/>
    <property type="match status" value="1"/>
</dbReference>
<sequence>MMGNIMNGIVWSRKNMLTSTNYILTALAIADGISLFMYFLYAVYFFIATEPREGYFHSEAGMYLVLIAFHQFLAFHTLANWLTISLAIFRYMKVCRPNIAKKYCNIQRAKLTILITAIITAFAAIPFYFFYEVYDLSSENNPMYAGFWLRKTNFAENHKDYQLTLLWLYGVIFKVLPSMGMIVLSVLMILKLREAKRRHDDLQSGTSKMTSGYTRTTVMLLIIVLIYVITELPIGITSFFSGLEATESHFFYFLLYSYVGDLIDLLACANGTINFFVYYTISRQFRTTFRKVFFSRFFRKYATAGQSEIVHSDTTDHNELSSTVTHKISLKSVLRKKLSAKPTRSNISDASAVS</sequence>
<dbReference type="Gene3D" id="1.20.1070.10">
    <property type="entry name" value="Rhodopsin 7-helix transmembrane proteins"/>
    <property type="match status" value="1"/>
</dbReference>
<evidence type="ECO:0000256" key="3">
    <source>
        <dbReference type="ARBA" id="ARBA00022989"/>
    </source>
</evidence>
<organism evidence="7 8">
    <name type="scientific">Pinctada imbricata</name>
    <name type="common">Atlantic pearl-oyster</name>
    <name type="synonym">Pinctada martensii</name>
    <dbReference type="NCBI Taxonomy" id="66713"/>
    <lineage>
        <taxon>Eukaryota</taxon>
        <taxon>Metazoa</taxon>
        <taxon>Spiralia</taxon>
        <taxon>Lophotrochozoa</taxon>
        <taxon>Mollusca</taxon>
        <taxon>Bivalvia</taxon>
        <taxon>Autobranchia</taxon>
        <taxon>Pteriomorphia</taxon>
        <taxon>Pterioida</taxon>
        <taxon>Pterioidea</taxon>
        <taxon>Pteriidae</taxon>
        <taxon>Pinctada</taxon>
    </lineage>
</organism>
<keyword evidence="4 5" id="KW-0472">Membrane</keyword>
<feature type="transmembrane region" description="Helical" evidence="5">
    <location>
        <begin position="21"/>
        <end position="47"/>
    </location>
</feature>
<proteinExistence type="predicted"/>
<dbReference type="SMART" id="SM01381">
    <property type="entry name" value="7TM_GPCR_Srsx"/>
    <property type="match status" value="1"/>
</dbReference>
<dbReference type="GO" id="GO:0005886">
    <property type="term" value="C:plasma membrane"/>
    <property type="evidence" value="ECO:0007669"/>
    <property type="project" value="TreeGrafter"/>
</dbReference>
<dbReference type="GO" id="GO:0008528">
    <property type="term" value="F:G protein-coupled peptide receptor activity"/>
    <property type="evidence" value="ECO:0007669"/>
    <property type="project" value="InterPro"/>
</dbReference>
<protein>
    <recommendedName>
        <fullName evidence="6">G-protein coupled receptors family 1 profile domain-containing protein</fullName>
    </recommendedName>
</protein>
<dbReference type="EMBL" id="VSWD01000006">
    <property type="protein sequence ID" value="KAK3100789.1"/>
    <property type="molecule type" value="Genomic_DNA"/>
</dbReference>
<dbReference type="PANTHER" id="PTHR46273">
    <property type="entry name" value="MYOSUPPRESSIN RECEPTOR 1, ISOFORM B-RELATED"/>
    <property type="match status" value="1"/>
</dbReference>
<gene>
    <name evidence="7" type="ORF">FSP39_025377</name>
</gene>